<gene>
    <name evidence="2" type="ORF">SDC9_210725</name>
</gene>
<feature type="domain" description="Thiamine pyrophosphate enzyme TPP-binding" evidence="1">
    <location>
        <begin position="1"/>
        <end position="75"/>
    </location>
</feature>
<evidence type="ECO:0000313" key="2">
    <source>
        <dbReference type="EMBL" id="MPN62972.1"/>
    </source>
</evidence>
<name>A0A645JIC9_9ZZZZ</name>
<protein>
    <recommendedName>
        <fullName evidence="1">Thiamine pyrophosphate enzyme TPP-binding domain-containing protein</fullName>
    </recommendedName>
</protein>
<proteinExistence type="predicted"/>
<dbReference type="GO" id="GO:0030976">
    <property type="term" value="F:thiamine pyrophosphate binding"/>
    <property type="evidence" value="ECO:0007669"/>
    <property type="project" value="InterPro"/>
</dbReference>
<dbReference type="Gene3D" id="3.40.50.970">
    <property type="match status" value="1"/>
</dbReference>
<evidence type="ECO:0000259" key="1">
    <source>
        <dbReference type="Pfam" id="PF02775"/>
    </source>
</evidence>
<accession>A0A645JIC9</accession>
<dbReference type="EMBL" id="VSSQ01141714">
    <property type="protein sequence ID" value="MPN62972.1"/>
    <property type="molecule type" value="Genomic_DNA"/>
</dbReference>
<dbReference type="SUPFAM" id="SSF52518">
    <property type="entry name" value="Thiamin diphosphate-binding fold (THDP-binding)"/>
    <property type="match status" value="1"/>
</dbReference>
<sequence length="130" mass="14472">MINNAGYHSIRQTQNAYFHPPLVGVGPDSGDLSFPDLAKISAAYGLPYERIQNCDELPAKLEQLLQSPLPAVCEVMVGAQQRTEPKVASKQTANGQMVSLPLEDMAPFLPREELRQNMYIPLMEASEWKE</sequence>
<dbReference type="AlphaFoldDB" id="A0A645JIC9"/>
<comment type="caution">
    <text evidence="2">The sequence shown here is derived from an EMBL/GenBank/DDBJ whole genome shotgun (WGS) entry which is preliminary data.</text>
</comment>
<dbReference type="InterPro" id="IPR011766">
    <property type="entry name" value="TPP_enzyme_TPP-bd"/>
</dbReference>
<dbReference type="CDD" id="cd00568">
    <property type="entry name" value="TPP_enzymes"/>
    <property type="match status" value="1"/>
</dbReference>
<organism evidence="2">
    <name type="scientific">bioreactor metagenome</name>
    <dbReference type="NCBI Taxonomy" id="1076179"/>
    <lineage>
        <taxon>unclassified sequences</taxon>
        <taxon>metagenomes</taxon>
        <taxon>ecological metagenomes</taxon>
    </lineage>
</organism>
<dbReference type="InterPro" id="IPR029061">
    <property type="entry name" value="THDP-binding"/>
</dbReference>
<dbReference type="Pfam" id="PF02775">
    <property type="entry name" value="TPP_enzyme_C"/>
    <property type="match status" value="1"/>
</dbReference>
<dbReference type="GO" id="GO:0003824">
    <property type="term" value="F:catalytic activity"/>
    <property type="evidence" value="ECO:0007669"/>
    <property type="project" value="InterPro"/>
</dbReference>
<reference evidence="2" key="1">
    <citation type="submission" date="2019-08" db="EMBL/GenBank/DDBJ databases">
        <authorList>
            <person name="Kucharzyk K."/>
            <person name="Murdoch R.W."/>
            <person name="Higgins S."/>
            <person name="Loffler F."/>
        </authorList>
    </citation>
    <scope>NUCLEOTIDE SEQUENCE</scope>
</reference>